<dbReference type="Proteomes" id="UP000664265">
    <property type="component" value="Unassembled WGS sequence"/>
</dbReference>
<evidence type="ECO:0000313" key="2">
    <source>
        <dbReference type="Proteomes" id="UP000664265"/>
    </source>
</evidence>
<reference evidence="1 2" key="1">
    <citation type="submission" date="2021-01" db="EMBL/GenBank/DDBJ databases">
        <title>Prevotella A2931 sp. nov.</title>
        <authorList>
            <person name="Buhl M."/>
            <person name="Oberhettinger P."/>
        </authorList>
    </citation>
    <scope>NUCLEOTIDE SEQUENCE [LARGE SCALE GENOMIC DNA]</scope>
    <source>
        <strain evidence="1 2">A2931</strain>
    </source>
</reference>
<name>A0ABS3M8P7_9BACT</name>
<sequence length="58" mass="6614">MTTYKHLGDYIKEVNVRNRELKVAKLVGLTIDKAFIPSVTNVIGTDLSIYTPVRVKFF</sequence>
<evidence type="ECO:0000313" key="1">
    <source>
        <dbReference type="EMBL" id="MBO1364495.1"/>
    </source>
</evidence>
<gene>
    <name evidence="1" type="ORF">JHU38_12120</name>
</gene>
<keyword evidence="2" id="KW-1185">Reference proteome</keyword>
<proteinExistence type="predicted"/>
<comment type="caution">
    <text evidence="1">The sequence shown here is derived from an EMBL/GenBank/DDBJ whole genome shotgun (WGS) entry which is preliminary data.</text>
</comment>
<accession>A0ABS3M8P7</accession>
<organism evidence="1 2">
    <name type="scientific">Prevotella illustrans</name>
    <dbReference type="NCBI Taxonomy" id="2800387"/>
    <lineage>
        <taxon>Bacteria</taxon>
        <taxon>Pseudomonadati</taxon>
        <taxon>Bacteroidota</taxon>
        <taxon>Bacteroidia</taxon>
        <taxon>Bacteroidales</taxon>
        <taxon>Prevotellaceae</taxon>
        <taxon>Prevotella</taxon>
    </lineage>
</organism>
<protein>
    <submittedName>
        <fullName evidence="1">Uncharacterized protein</fullName>
    </submittedName>
</protein>
<dbReference type="EMBL" id="JAERMS010000072">
    <property type="protein sequence ID" value="MBO1364495.1"/>
    <property type="molecule type" value="Genomic_DNA"/>
</dbReference>